<dbReference type="SUPFAM" id="SSF47781">
    <property type="entry name" value="RuvA domain 2-like"/>
    <property type="match status" value="1"/>
</dbReference>
<gene>
    <name evidence="3" type="ORF">H8S33_05795</name>
</gene>
<feature type="compositionally biased region" description="Low complexity" evidence="1">
    <location>
        <begin position="125"/>
        <end position="155"/>
    </location>
</feature>
<evidence type="ECO:0000313" key="4">
    <source>
        <dbReference type="Proteomes" id="UP000637359"/>
    </source>
</evidence>
<keyword evidence="2" id="KW-0472">Membrane</keyword>
<accession>A0A923L4P2</accession>
<protein>
    <submittedName>
        <fullName evidence="3">Helix-hairpin-helix domain-containing protein</fullName>
    </submittedName>
</protein>
<comment type="caution">
    <text evidence="3">The sequence shown here is derived from an EMBL/GenBank/DDBJ whole genome shotgun (WGS) entry which is preliminary data.</text>
</comment>
<feature type="region of interest" description="Disordered" evidence="1">
    <location>
        <begin position="125"/>
        <end position="161"/>
    </location>
</feature>
<dbReference type="PANTHER" id="PTHR21180:SF32">
    <property type="entry name" value="ENDONUCLEASE_EXONUCLEASE_PHOSPHATASE FAMILY DOMAIN-CONTAINING PROTEIN 1"/>
    <property type="match status" value="1"/>
</dbReference>
<feature type="transmembrane region" description="Helical" evidence="2">
    <location>
        <begin position="32"/>
        <end position="52"/>
    </location>
</feature>
<dbReference type="AlphaFoldDB" id="A0A923L4P2"/>
<dbReference type="PANTHER" id="PTHR21180">
    <property type="entry name" value="ENDONUCLEASE/EXONUCLEASE/PHOSPHATASE FAMILY DOMAIN-CONTAINING PROTEIN 1"/>
    <property type="match status" value="1"/>
</dbReference>
<dbReference type="Gene3D" id="1.10.150.280">
    <property type="entry name" value="AF1531-like domain"/>
    <property type="match status" value="1"/>
</dbReference>
<dbReference type="Pfam" id="PF12836">
    <property type="entry name" value="HHH_3"/>
    <property type="match status" value="1"/>
</dbReference>
<keyword evidence="4" id="KW-1185">Reference proteome</keyword>
<dbReference type="Proteomes" id="UP000637359">
    <property type="component" value="Unassembled WGS sequence"/>
</dbReference>
<organism evidence="3 4">
    <name type="scientific">Ornithinibacillus hominis</name>
    <dbReference type="NCBI Taxonomy" id="2763055"/>
    <lineage>
        <taxon>Bacteria</taxon>
        <taxon>Bacillati</taxon>
        <taxon>Bacillota</taxon>
        <taxon>Bacilli</taxon>
        <taxon>Bacillales</taxon>
        <taxon>Bacillaceae</taxon>
        <taxon>Ornithinibacillus</taxon>
    </lineage>
</organism>
<dbReference type="EMBL" id="JACOOL010000003">
    <property type="protein sequence ID" value="MBC5636340.1"/>
    <property type="molecule type" value="Genomic_DNA"/>
</dbReference>
<reference evidence="3" key="1">
    <citation type="submission" date="2020-08" db="EMBL/GenBank/DDBJ databases">
        <title>Genome public.</title>
        <authorList>
            <person name="Liu C."/>
            <person name="Sun Q."/>
        </authorList>
    </citation>
    <scope>NUCLEOTIDE SEQUENCE</scope>
    <source>
        <strain evidence="3">BX22</strain>
    </source>
</reference>
<evidence type="ECO:0000256" key="2">
    <source>
        <dbReference type="SAM" id="Phobius"/>
    </source>
</evidence>
<evidence type="ECO:0000313" key="3">
    <source>
        <dbReference type="EMBL" id="MBC5636340.1"/>
    </source>
</evidence>
<dbReference type="InterPro" id="IPR051675">
    <property type="entry name" value="Endo/Exo/Phosphatase_dom_1"/>
</dbReference>
<evidence type="ECO:0000256" key="1">
    <source>
        <dbReference type="SAM" id="MobiDB-lite"/>
    </source>
</evidence>
<dbReference type="RefSeq" id="WP_186869049.1">
    <property type="nucleotide sequence ID" value="NZ_JACOOL010000003.1"/>
</dbReference>
<proteinExistence type="predicted"/>
<keyword evidence="2" id="KW-1133">Transmembrane helix</keyword>
<keyword evidence="2" id="KW-0812">Transmembrane</keyword>
<dbReference type="InterPro" id="IPR010994">
    <property type="entry name" value="RuvA_2-like"/>
</dbReference>
<name>A0A923L4P2_9BACI</name>
<sequence length="220" mass="24173">MNLFILLITLIIPLYAVLNQKNSVVKQWIPKNAWLLSFVLFAMILSGCSAAYQLEEAQATVVELEGVIDEKDTLIAEYEEHIQELSKEKEDLEEQLVSAESELDKLQEKYEDKIADLQDEISSLESNSTKTATTKSAESTTASSNSDSSSDSSNSCGAGTVHINSASESELQAIYQVGPERASQIVSLRPFSSYSDLKRVKGIGDKHAEAIENQGIICFD</sequence>
<dbReference type="Gene3D" id="1.20.5.340">
    <property type="match status" value="1"/>
</dbReference>